<reference evidence="1" key="1">
    <citation type="submission" date="2016-10" db="EMBL/GenBank/DDBJ databases">
        <title>Sequence of Gallionella enrichment culture.</title>
        <authorList>
            <person name="Poehlein A."/>
            <person name="Muehling M."/>
            <person name="Daniel R."/>
        </authorList>
    </citation>
    <scope>NUCLEOTIDE SEQUENCE</scope>
</reference>
<proteinExistence type="predicted"/>
<evidence type="ECO:0000313" key="1">
    <source>
        <dbReference type="EMBL" id="OIQ93818.1"/>
    </source>
</evidence>
<accession>A0A1J5REM5</accession>
<sequence>MTMPHPFCCDPGRRLSLPEHRALEIASKKRTLQFAADPDGELAEARQAAARLQGAFAGLDAALGAPLPGLDAMAVWGKYLGLPKDRPTDKVMAEIYRALRIVAAALGHESGRIEVRDGLVKAAAVVERTALTLRISLAGMALLESAVVYGLEAASSPYPEAYVEAMLLRYWADITGEIHWFYDEDQRLYQFRDRLCLNRHLRFDCDLPKYGETGGLIRFQLGERYGDAGRYPLDLFAVVDERLHIIPAEALTDAALAREQLPRWRARIPDGLTLPARFRARFGREILVPGLPMI</sequence>
<name>A0A1J5REM5_9ZZZZ</name>
<protein>
    <submittedName>
        <fullName evidence="1">Uncharacterized protein</fullName>
    </submittedName>
</protein>
<comment type="caution">
    <text evidence="1">The sequence shown here is derived from an EMBL/GenBank/DDBJ whole genome shotgun (WGS) entry which is preliminary data.</text>
</comment>
<dbReference type="AlphaFoldDB" id="A0A1J5REM5"/>
<organism evidence="1">
    <name type="scientific">mine drainage metagenome</name>
    <dbReference type="NCBI Taxonomy" id="410659"/>
    <lineage>
        <taxon>unclassified sequences</taxon>
        <taxon>metagenomes</taxon>
        <taxon>ecological metagenomes</taxon>
    </lineage>
</organism>
<dbReference type="EMBL" id="MLJW01000199">
    <property type="protein sequence ID" value="OIQ93818.1"/>
    <property type="molecule type" value="Genomic_DNA"/>
</dbReference>
<gene>
    <name evidence="1" type="ORF">GALL_242010</name>
</gene>